<organism evidence="13 14">
    <name type="scientific">Celeribacter neptunius</name>
    <dbReference type="NCBI Taxonomy" id="588602"/>
    <lineage>
        <taxon>Bacteria</taxon>
        <taxon>Pseudomonadati</taxon>
        <taxon>Pseudomonadota</taxon>
        <taxon>Alphaproteobacteria</taxon>
        <taxon>Rhodobacterales</taxon>
        <taxon>Roseobacteraceae</taxon>
        <taxon>Celeribacter</taxon>
    </lineage>
</organism>
<dbReference type="AlphaFoldDB" id="A0A1I3IM77"/>
<keyword evidence="14" id="KW-1185">Reference proteome</keyword>
<dbReference type="Proteomes" id="UP000199630">
    <property type="component" value="Unassembled WGS sequence"/>
</dbReference>
<dbReference type="PROSITE" id="PS52015">
    <property type="entry name" value="TONB_CTD"/>
    <property type="match status" value="1"/>
</dbReference>
<dbReference type="SUPFAM" id="SSF74653">
    <property type="entry name" value="TolA/TonB C-terminal domain"/>
    <property type="match status" value="1"/>
</dbReference>
<keyword evidence="11" id="KW-0732">Signal</keyword>
<dbReference type="Gene3D" id="3.30.1150.10">
    <property type="match status" value="1"/>
</dbReference>
<evidence type="ECO:0000256" key="7">
    <source>
        <dbReference type="ARBA" id="ARBA00022927"/>
    </source>
</evidence>
<name>A0A1I3IM77_9RHOB</name>
<gene>
    <name evidence="13" type="ORF">SAMN04487991_0069</name>
</gene>
<dbReference type="Pfam" id="PF03544">
    <property type="entry name" value="TonB_C"/>
    <property type="match status" value="1"/>
</dbReference>
<dbReference type="PANTHER" id="PTHR33446">
    <property type="entry name" value="PROTEIN TONB-RELATED"/>
    <property type="match status" value="1"/>
</dbReference>
<dbReference type="GO" id="GO:0005886">
    <property type="term" value="C:plasma membrane"/>
    <property type="evidence" value="ECO:0007669"/>
    <property type="project" value="UniProtKB-SubCell"/>
</dbReference>
<keyword evidence="5" id="KW-0997">Cell inner membrane</keyword>
<keyword evidence="3" id="KW-0813">Transport</keyword>
<feature type="domain" description="TonB C-terminal" evidence="12">
    <location>
        <begin position="192"/>
        <end position="281"/>
    </location>
</feature>
<dbReference type="InterPro" id="IPR037682">
    <property type="entry name" value="TonB_C"/>
</dbReference>
<accession>A0A1I3IM77</accession>
<evidence type="ECO:0000256" key="3">
    <source>
        <dbReference type="ARBA" id="ARBA00022448"/>
    </source>
</evidence>
<reference evidence="14" key="1">
    <citation type="submission" date="2016-10" db="EMBL/GenBank/DDBJ databases">
        <authorList>
            <person name="Varghese N."/>
            <person name="Submissions S."/>
        </authorList>
    </citation>
    <scope>NUCLEOTIDE SEQUENCE [LARGE SCALE GENOMIC DNA]</scope>
    <source>
        <strain evidence="14">DSM 26471</strain>
    </source>
</reference>
<evidence type="ECO:0000259" key="12">
    <source>
        <dbReference type="PROSITE" id="PS52015"/>
    </source>
</evidence>
<evidence type="ECO:0000313" key="13">
    <source>
        <dbReference type="EMBL" id="SFI49095.1"/>
    </source>
</evidence>
<evidence type="ECO:0000256" key="4">
    <source>
        <dbReference type="ARBA" id="ARBA00022475"/>
    </source>
</evidence>
<comment type="subcellular location">
    <subcellularLocation>
        <location evidence="1">Cell inner membrane</location>
        <topology evidence="1">Single-pass membrane protein</topology>
        <orientation evidence="1">Periplasmic side</orientation>
    </subcellularLocation>
</comment>
<feature type="region of interest" description="Disordered" evidence="10">
    <location>
        <begin position="23"/>
        <end position="44"/>
    </location>
</feature>
<dbReference type="GO" id="GO:0055085">
    <property type="term" value="P:transmembrane transport"/>
    <property type="evidence" value="ECO:0007669"/>
    <property type="project" value="InterPro"/>
</dbReference>
<proteinExistence type="inferred from homology"/>
<evidence type="ECO:0000256" key="5">
    <source>
        <dbReference type="ARBA" id="ARBA00022519"/>
    </source>
</evidence>
<evidence type="ECO:0000256" key="11">
    <source>
        <dbReference type="SAM" id="SignalP"/>
    </source>
</evidence>
<dbReference type="RefSeq" id="WP_090055472.1">
    <property type="nucleotide sequence ID" value="NZ_FORH01000001.1"/>
</dbReference>
<sequence>MSRLVEISAFVALSLGAHAALFGLPPEQGGAQSQGDGGSQLVSLTASTAALESLVERWDEFAPPELQAESAPPEAPEPPDPVAAEPALPLASPTPMHLDAPKMPMANLGLPTPPSESFEEPEAPEAPEPPKPQAPKPQASKPPKPQPPRSQNAVQSAGQTASGSGARGASGTAGTAQVATLDAGRVQRDLSTWGGKIRSAIERKKRYPSAARGAKGQVTLRITVARSGALRDVAISRSSGNSTLDQAALRAVQSVGQFRPAPDSLGKTSYTFTLQISFAPR</sequence>
<evidence type="ECO:0000256" key="8">
    <source>
        <dbReference type="ARBA" id="ARBA00022989"/>
    </source>
</evidence>
<dbReference type="OrthoDB" id="7722272at2"/>
<keyword evidence="7" id="KW-0653">Protein transport</keyword>
<dbReference type="InterPro" id="IPR006260">
    <property type="entry name" value="TonB/TolA_C"/>
</dbReference>
<dbReference type="STRING" id="588602.SAMN04487991_0069"/>
<protein>
    <submittedName>
        <fullName evidence="13">Protein TonB</fullName>
    </submittedName>
</protein>
<keyword evidence="9" id="KW-0472">Membrane</keyword>
<keyword evidence="4" id="KW-1003">Cell membrane</keyword>
<evidence type="ECO:0000256" key="10">
    <source>
        <dbReference type="SAM" id="MobiDB-lite"/>
    </source>
</evidence>
<evidence type="ECO:0000256" key="6">
    <source>
        <dbReference type="ARBA" id="ARBA00022692"/>
    </source>
</evidence>
<dbReference type="EMBL" id="FORH01000001">
    <property type="protein sequence ID" value="SFI49095.1"/>
    <property type="molecule type" value="Genomic_DNA"/>
</dbReference>
<feature type="compositionally biased region" description="Pro residues" evidence="10">
    <location>
        <begin position="126"/>
        <end position="148"/>
    </location>
</feature>
<evidence type="ECO:0000313" key="14">
    <source>
        <dbReference type="Proteomes" id="UP000199630"/>
    </source>
</evidence>
<dbReference type="NCBIfam" id="TIGR01352">
    <property type="entry name" value="tonB_Cterm"/>
    <property type="match status" value="1"/>
</dbReference>
<comment type="similarity">
    <text evidence="2">Belongs to the TonB family.</text>
</comment>
<feature type="region of interest" description="Disordered" evidence="10">
    <location>
        <begin position="56"/>
        <end position="188"/>
    </location>
</feature>
<dbReference type="GO" id="GO:0015031">
    <property type="term" value="P:protein transport"/>
    <property type="evidence" value="ECO:0007669"/>
    <property type="project" value="UniProtKB-KW"/>
</dbReference>
<feature type="compositionally biased region" description="Low complexity" evidence="10">
    <location>
        <begin position="82"/>
        <end position="95"/>
    </location>
</feature>
<keyword evidence="6" id="KW-0812">Transmembrane</keyword>
<feature type="compositionally biased region" description="Low complexity" evidence="10">
    <location>
        <begin position="63"/>
        <end position="72"/>
    </location>
</feature>
<dbReference type="InterPro" id="IPR051045">
    <property type="entry name" value="TonB-dependent_transducer"/>
</dbReference>
<keyword evidence="8" id="KW-1133">Transmembrane helix</keyword>
<feature type="signal peptide" evidence="11">
    <location>
        <begin position="1"/>
        <end position="19"/>
    </location>
</feature>
<evidence type="ECO:0000256" key="9">
    <source>
        <dbReference type="ARBA" id="ARBA00023136"/>
    </source>
</evidence>
<feature type="compositionally biased region" description="Low complexity" evidence="10">
    <location>
        <begin position="149"/>
        <end position="177"/>
    </location>
</feature>
<evidence type="ECO:0000256" key="2">
    <source>
        <dbReference type="ARBA" id="ARBA00006555"/>
    </source>
</evidence>
<evidence type="ECO:0000256" key="1">
    <source>
        <dbReference type="ARBA" id="ARBA00004383"/>
    </source>
</evidence>
<feature type="chain" id="PRO_5011739085" evidence="11">
    <location>
        <begin position="20"/>
        <end position="281"/>
    </location>
</feature>